<name>A0ABU6JGH8_9BURK</name>
<evidence type="ECO:0000313" key="1">
    <source>
        <dbReference type="EMBL" id="MEC4722769.1"/>
    </source>
</evidence>
<protein>
    <submittedName>
        <fullName evidence="1">Uncharacterized protein</fullName>
    </submittedName>
</protein>
<dbReference type="EMBL" id="JAWIIV010000036">
    <property type="protein sequence ID" value="MEC4722769.1"/>
    <property type="molecule type" value="Genomic_DNA"/>
</dbReference>
<proteinExistence type="predicted"/>
<evidence type="ECO:0000313" key="2">
    <source>
        <dbReference type="Proteomes" id="UP001352263"/>
    </source>
</evidence>
<gene>
    <name evidence="1" type="ORF">RY831_26770</name>
</gene>
<dbReference type="Proteomes" id="UP001352263">
    <property type="component" value="Unassembled WGS sequence"/>
</dbReference>
<reference evidence="1 2" key="1">
    <citation type="submission" date="2023-10" db="EMBL/GenBank/DDBJ databases">
        <title>Noviherbaspirillum sp. CPCC 100848 genome assembly.</title>
        <authorList>
            <person name="Li X.Y."/>
            <person name="Fang X.M."/>
        </authorList>
    </citation>
    <scope>NUCLEOTIDE SEQUENCE [LARGE SCALE GENOMIC DNA]</scope>
    <source>
        <strain evidence="1 2">CPCC 100848</strain>
    </source>
</reference>
<dbReference type="RefSeq" id="WP_326509428.1">
    <property type="nucleotide sequence ID" value="NZ_JAWIIV010000036.1"/>
</dbReference>
<organism evidence="1 2">
    <name type="scientific">Noviherbaspirillum album</name>
    <dbReference type="NCBI Taxonomy" id="3080276"/>
    <lineage>
        <taxon>Bacteria</taxon>
        <taxon>Pseudomonadati</taxon>
        <taxon>Pseudomonadota</taxon>
        <taxon>Betaproteobacteria</taxon>
        <taxon>Burkholderiales</taxon>
        <taxon>Oxalobacteraceae</taxon>
        <taxon>Noviherbaspirillum</taxon>
    </lineage>
</organism>
<accession>A0ABU6JGH8</accession>
<comment type="caution">
    <text evidence="1">The sequence shown here is derived from an EMBL/GenBank/DDBJ whole genome shotgun (WGS) entry which is preliminary data.</text>
</comment>
<sequence>MANIDASHALRAQTREICLRIKEQHEAYQLEMHAAFDTFFSENSQALKQGFDLISTAAADDRSINAGLSCIASAMNKQLAFGSRDAFSRHLEFGRKLVF</sequence>
<keyword evidence="2" id="KW-1185">Reference proteome</keyword>